<dbReference type="AlphaFoldDB" id="A0A1U8M647"/>
<dbReference type="GeneID" id="107933443"/>
<dbReference type="PANTHER" id="PTHR33064:SF37">
    <property type="entry name" value="RIBONUCLEASE H"/>
    <property type="match status" value="1"/>
</dbReference>
<dbReference type="RefSeq" id="XP_016721143.1">
    <property type="nucleotide sequence ID" value="XM_016865654.1"/>
</dbReference>
<proteinExistence type="predicted"/>
<evidence type="ECO:0000259" key="2">
    <source>
        <dbReference type="Pfam" id="PF17919"/>
    </source>
</evidence>
<dbReference type="InterPro" id="IPR043502">
    <property type="entry name" value="DNA/RNA_pol_sf"/>
</dbReference>
<protein>
    <recommendedName>
        <fullName evidence="2">Reverse transcriptase/retrotransposon-derived protein RNase H-like domain-containing protein</fullName>
    </recommendedName>
</protein>
<sequence>MILEQMSCSEEEKLGYVVSLLDSEAHPWWNTIKRGDLSVADCEAEFVQLSQYEPELILYERDHCKRFHFELNCEIQVYLMAQKVEIFNELVERAKVVEETSTEPPHSLVTNFGKRAFDGASGQLSKRGHNSHLSGRVARHGSRPSQSIQQSSTMTQSSTHVSTPARGRGGSRGNGRPIGQRIVAHTVSTHVESRALKAEKLMGKGCEAYLAYVMNFVSKELSVQYICTVRDFLDMFLEELHCLPPDREVEFGIKLYLGTTLVSIAPYHMAPKELNELKIQLQDLLDRGFIRTSVSPSGAREVTFLVHVVSIEGIRVDPKKIEAVLEWKSPRSVTKVRSFLGLAGYYRRFVEGFSFIAAPLTKLLHKDVVFEWTKARQKSFEQLKEVLTKAPMLTQLEPGNDSMVYSDASYLGLDCVLMQEGKIVAYASRQLKTHEQNYFTHDLELAAQDLASLFAWGKMCYLHGL</sequence>
<feature type="region of interest" description="Disordered" evidence="1">
    <location>
        <begin position="120"/>
        <end position="179"/>
    </location>
</feature>
<dbReference type="PaxDb" id="3635-A0A1U8M647"/>
<dbReference type="InterPro" id="IPR043128">
    <property type="entry name" value="Rev_trsase/Diguanyl_cyclase"/>
</dbReference>
<evidence type="ECO:0000313" key="3">
    <source>
        <dbReference type="Proteomes" id="UP000818029"/>
    </source>
</evidence>
<dbReference type="KEGG" id="ghi:107933443"/>
<dbReference type="Pfam" id="PF17919">
    <property type="entry name" value="RT_RNaseH_2"/>
    <property type="match status" value="1"/>
</dbReference>
<feature type="compositionally biased region" description="Low complexity" evidence="1">
    <location>
        <begin position="145"/>
        <end position="163"/>
    </location>
</feature>
<dbReference type="Gene3D" id="3.10.10.10">
    <property type="entry name" value="HIV Type 1 Reverse Transcriptase, subunit A, domain 1"/>
    <property type="match status" value="1"/>
</dbReference>
<dbReference type="PANTHER" id="PTHR33064">
    <property type="entry name" value="POL PROTEIN"/>
    <property type="match status" value="1"/>
</dbReference>
<dbReference type="SUPFAM" id="SSF56672">
    <property type="entry name" value="DNA/RNA polymerases"/>
    <property type="match status" value="2"/>
</dbReference>
<name>A0A1U8M647_GOSHI</name>
<accession>A0A1U8M647</accession>
<gene>
    <name evidence="4" type="primary">LOC107933443</name>
</gene>
<evidence type="ECO:0000313" key="4">
    <source>
        <dbReference type="RefSeq" id="XP_016721143.1"/>
    </source>
</evidence>
<dbReference type="OrthoDB" id="10557616at2759"/>
<reference evidence="3" key="1">
    <citation type="journal article" date="2020" name="Nat. Genet.">
        <title>Genomic diversifications of five Gossypium allopolyploid species and their impact on cotton improvement.</title>
        <authorList>
            <person name="Chen Z.J."/>
            <person name="Sreedasyam A."/>
            <person name="Ando A."/>
            <person name="Song Q."/>
            <person name="De Santiago L.M."/>
            <person name="Hulse-Kemp A.M."/>
            <person name="Ding M."/>
            <person name="Ye W."/>
            <person name="Kirkbride R.C."/>
            <person name="Jenkins J."/>
            <person name="Plott C."/>
            <person name="Lovell J."/>
            <person name="Lin Y.M."/>
            <person name="Vaughn R."/>
            <person name="Liu B."/>
            <person name="Simpson S."/>
            <person name="Scheffler B.E."/>
            <person name="Wen L."/>
            <person name="Saski C.A."/>
            <person name="Grover C.E."/>
            <person name="Hu G."/>
            <person name="Conover J.L."/>
            <person name="Carlson J.W."/>
            <person name="Shu S."/>
            <person name="Boston L.B."/>
            <person name="Williams M."/>
            <person name="Peterson D.G."/>
            <person name="McGee K."/>
            <person name="Jones D.C."/>
            <person name="Wendel J.F."/>
            <person name="Stelly D.M."/>
            <person name="Grimwood J."/>
            <person name="Schmutz J."/>
        </authorList>
    </citation>
    <scope>NUCLEOTIDE SEQUENCE [LARGE SCALE GENOMIC DNA]</scope>
    <source>
        <strain evidence="3">cv. TM-1</strain>
    </source>
</reference>
<feature type="domain" description="Reverse transcriptase/retrotransposon-derived protein RNase H-like" evidence="2">
    <location>
        <begin position="372"/>
        <end position="447"/>
    </location>
</feature>
<organism evidence="3 4">
    <name type="scientific">Gossypium hirsutum</name>
    <name type="common">Upland cotton</name>
    <name type="synonym">Gossypium mexicanum</name>
    <dbReference type="NCBI Taxonomy" id="3635"/>
    <lineage>
        <taxon>Eukaryota</taxon>
        <taxon>Viridiplantae</taxon>
        <taxon>Streptophyta</taxon>
        <taxon>Embryophyta</taxon>
        <taxon>Tracheophyta</taxon>
        <taxon>Spermatophyta</taxon>
        <taxon>Magnoliopsida</taxon>
        <taxon>eudicotyledons</taxon>
        <taxon>Gunneridae</taxon>
        <taxon>Pentapetalae</taxon>
        <taxon>rosids</taxon>
        <taxon>malvids</taxon>
        <taxon>Malvales</taxon>
        <taxon>Malvaceae</taxon>
        <taxon>Malvoideae</taxon>
        <taxon>Gossypium</taxon>
    </lineage>
</organism>
<reference evidence="4" key="2">
    <citation type="submission" date="2025-08" db="UniProtKB">
        <authorList>
            <consortium name="RefSeq"/>
        </authorList>
    </citation>
    <scope>IDENTIFICATION</scope>
</reference>
<dbReference type="InterPro" id="IPR041577">
    <property type="entry name" value="RT_RNaseH_2"/>
</dbReference>
<keyword evidence="3" id="KW-1185">Reference proteome</keyword>
<dbReference type="Proteomes" id="UP000818029">
    <property type="component" value="Chromosome D10"/>
</dbReference>
<dbReference type="Gene3D" id="3.30.70.270">
    <property type="match status" value="1"/>
</dbReference>
<dbReference type="FunFam" id="3.30.70.270:FF:000020">
    <property type="entry name" value="Transposon Tf2-6 polyprotein-like Protein"/>
    <property type="match status" value="1"/>
</dbReference>
<evidence type="ECO:0000256" key="1">
    <source>
        <dbReference type="SAM" id="MobiDB-lite"/>
    </source>
</evidence>
<dbReference type="InterPro" id="IPR051320">
    <property type="entry name" value="Viral_Replic_Matur_Polypro"/>
</dbReference>